<feature type="transmembrane region" description="Helical" evidence="18">
    <location>
        <begin position="115"/>
        <end position="133"/>
    </location>
</feature>
<evidence type="ECO:0000256" key="11">
    <source>
        <dbReference type="ARBA" id="ARBA00022989"/>
    </source>
</evidence>
<keyword evidence="6" id="KW-1003">Cell membrane</keyword>
<keyword evidence="8" id="KW-0997">Cell inner membrane</keyword>
<evidence type="ECO:0000256" key="1">
    <source>
        <dbReference type="ARBA" id="ARBA00000958"/>
    </source>
</evidence>
<evidence type="ECO:0000256" key="7">
    <source>
        <dbReference type="ARBA" id="ARBA00022516"/>
    </source>
</evidence>
<dbReference type="PIRSF" id="PIRSF000851">
    <property type="entry name" value="PcS"/>
    <property type="match status" value="1"/>
</dbReference>
<dbReference type="RefSeq" id="WP_011563267.1">
    <property type="nucleotide sequence ID" value="NC_008148.1"/>
</dbReference>
<feature type="transmembrane region" description="Helical" evidence="18">
    <location>
        <begin position="220"/>
        <end position="241"/>
    </location>
</feature>
<feature type="transmembrane region" description="Helical" evidence="18">
    <location>
        <begin position="164"/>
        <end position="185"/>
    </location>
</feature>
<feature type="transmembrane region" description="Helical" evidence="18">
    <location>
        <begin position="192"/>
        <end position="214"/>
    </location>
</feature>
<evidence type="ECO:0000313" key="20">
    <source>
        <dbReference type="Proteomes" id="UP000006637"/>
    </source>
</evidence>
<keyword evidence="9 19" id="KW-0808">Transferase</keyword>
<dbReference type="HOGENOM" id="CLU_086279_0_0_11"/>
<dbReference type="Pfam" id="PF01066">
    <property type="entry name" value="CDP-OH_P_transf"/>
    <property type="match status" value="1"/>
</dbReference>
<dbReference type="OrthoDB" id="350520at2"/>
<keyword evidence="16" id="KW-1208">Phospholipid metabolism</keyword>
<keyword evidence="20" id="KW-1185">Reference proteome</keyword>
<comment type="subcellular location">
    <subcellularLocation>
        <location evidence="3">Cell inner membrane</location>
        <topology evidence="3">Multi-pass membrane protein</topology>
    </subcellularLocation>
</comment>
<evidence type="ECO:0000256" key="18">
    <source>
        <dbReference type="SAM" id="Phobius"/>
    </source>
</evidence>
<keyword evidence="15" id="KW-0464">Manganese</keyword>
<comment type="cofactor">
    <cofactor evidence="2">
        <name>Mn(2+)</name>
        <dbReference type="ChEBI" id="CHEBI:29035"/>
    </cofactor>
</comment>
<keyword evidence="10 18" id="KW-0812">Transmembrane</keyword>
<name>Q1AZC9_RUBXD</name>
<evidence type="ECO:0000256" key="12">
    <source>
        <dbReference type="ARBA" id="ARBA00023098"/>
    </source>
</evidence>
<evidence type="ECO:0000256" key="5">
    <source>
        <dbReference type="ARBA" id="ARBA00015623"/>
    </source>
</evidence>
<dbReference type="EC" id="2.7.8.24" evidence="4"/>
<dbReference type="PhylomeDB" id="Q1AZC9"/>
<dbReference type="STRING" id="266117.Rxyl_0272"/>
<dbReference type="InterPro" id="IPR026027">
    <property type="entry name" value="PcS"/>
</dbReference>
<proteinExistence type="predicted"/>
<dbReference type="GO" id="GO:0050520">
    <property type="term" value="F:phosphatidylcholine synthase activity"/>
    <property type="evidence" value="ECO:0007669"/>
    <property type="project" value="UniProtKB-EC"/>
</dbReference>
<dbReference type="InterPro" id="IPR043130">
    <property type="entry name" value="CDP-OH_PTrfase_TM_dom"/>
</dbReference>
<keyword evidence="13 18" id="KW-0472">Membrane</keyword>
<dbReference type="eggNOG" id="COG1183">
    <property type="taxonomic scope" value="Bacteria"/>
</dbReference>
<feature type="transmembrane region" description="Helical" evidence="18">
    <location>
        <begin position="20"/>
        <end position="44"/>
    </location>
</feature>
<keyword evidence="14" id="KW-0594">Phospholipid biosynthesis</keyword>
<evidence type="ECO:0000256" key="8">
    <source>
        <dbReference type="ARBA" id="ARBA00022519"/>
    </source>
</evidence>
<evidence type="ECO:0000256" key="6">
    <source>
        <dbReference type="ARBA" id="ARBA00022475"/>
    </source>
</evidence>
<evidence type="ECO:0000256" key="4">
    <source>
        <dbReference type="ARBA" id="ARBA00013195"/>
    </source>
</evidence>
<keyword evidence="12" id="KW-0443">Lipid metabolism</keyword>
<dbReference type="Gene3D" id="1.20.120.1760">
    <property type="match status" value="1"/>
</dbReference>
<dbReference type="EMBL" id="CP000386">
    <property type="protein sequence ID" value="ABG03249.1"/>
    <property type="molecule type" value="Genomic_DNA"/>
</dbReference>
<sequence length="256" mass="28562">MRERPEDTPYRGPGRRWFRLRAVAVHLYTASGVVLALLILAAAFEGDAARALWLMLAALVIDSTDGLLARRFRVKEALPFFDGALLDNIVDYITYVFAPMVLLWSGGYLPPGTPGLVLAALPLLASSYQFCHVDAKTEDHFFLGFPSYFNVVAFYAIVLELEPAVLAGLLVVCCALVFVPLRYIYPTRTAAFRWLSLPLTALWLVGYAAILLQLPEPSPVLLGLSVLYLCYYFGLSLYLSLKHLEARRLEQQEALE</sequence>
<evidence type="ECO:0000256" key="13">
    <source>
        <dbReference type="ARBA" id="ARBA00023136"/>
    </source>
</evidence>
<evidence type="ECO:0000256" key="9">
    <source>
        <dbReference type="ARBA" id="ARBA00022679"/>
    </source>
</evidence>
<dbReference type="GO" id="GO:0008654">
    <property type="term" value="P:phospholipid biosynthetic process"/>
    <property type="evidence" value="ECO:0007669"/>
    <property type="project" value="UniProtKB-KW"/>
</dbReference>
<keyword evidence="7" id="KW-0444">Lipid biosynthesis</keyword>
<evidence type="ECO:0000313" key="19">
    <source>
        <dbReference type="EMBL" id="ABG03249.1"/>
    </source>
</evidence>
<feature type="transmembrane region" description="Helical" evidence="18">
    <location>
        <begin position="140"/>
        <end position="158"/>
    </location>
</feature>
<evidence type="ECO:0000256" key="16">
    <source>
        <dbReference type="ARBA" id="ARBA00023264"/>
    </source>
</evidence>
<evidence type="ECO:0000256" key="3">
    <source>
        <dbReference type="ARBA" id="ARBA00004429"/>
    </source>
</evidence>
<evidence type="ECO:0000256" key="15">
    <source>
        <dbReference type="ARBA" id="ARBA00023211"/>
    </source>
</evidence>
<dbReference type="KEGG" id="rxy:Rxyl_0272"/>
<evidence type="ECO:0000256" key="14">
    <source>
        <dbReference type="ARBA" id="ARBA00023209"/>
    </source>
</evidence>
<comment type="catalytic activity">
    <reaction evidence="1">
        <text>a CDP-1,2-diacyl-sn-glycerol + choline = a 1,2-diacyl-sn-glycero-3-phosphocholine + CMP + H(+)</text>
        <dbReference type="Rhea" id="RHEA:14597"/>
        <dbReference type="ChEBI" id="CHEBI:15354"/>
        <dbReference type="ChEBI" id="CHEBI:15378"/>
        <dbReference type="ChEBI" id="CHEBI:57643"/>
        <dbReference type="ChEBI" id="CHEBI:58332"/>
        <dbReference type="ChEBI" id="CHEBI:60377"/>
        <dbReference type="EC" id="2.7.8.24"/>
    </reaction>
</comment>
<dbReference type="AlphaFoldDB" id="Q1AZC9"/>
<gene>
    <name evidence="19" type="ordered locus">Rxyl_0272</name>
</gene>
<accession>Q1AZC9</accession>
<dbReference type="GO" id="GO:0005886">
    <property type="term" value="C:plasma membrane"/>
    <property type="evidence" value="ECO:0007669"/>
    <property type="project" value="UniProtKB-SubCell"/>
</dbReference>
<evidence type="ECO:0000256" key="17">
    <source>
        <dbReference type="ARBA" id="ARBA00033321"/>
    </source>
</evidence>
<dbReference type="Proteomes" id="UP000006637">
    <property type="component" value="Chromosome"/>
</dbReference>
<keyword evidence="11 18" id="KW-1133">Transmembrane helix</keyword>
<protein>
    <recommendedName>
        <fullName evidence="5">Phosphatidylcholine synthase</fullName>
        <ecNumber evidence="4">2.7.8.24</ecNumber>
    </recommendedName>
    <alternativeName>
        <fullName evidence="17">CDP-diglyceride-choline O-phosphatidyltransferase</fullName>
    </alternativeName>
</protein>
<organism evidence="19 20">
    <name type="scientific">Rubrobacter xylanophilus (strain DSM 9941 / JCM 11954 / NBRC 16129 / PRD-1)</name>
    <dbReference type="NCBI Taxonomy" id="266117"/>
    <lineage>
        <taxon>Bacteria</taxon>
        <taxon>Bacillati</taxon>
        <taxon>Actinomycetota</taxon>
        <taxon>Rubrobacteria</taxon>
        <taxon>Rubrobacterales</taxon>
        <taxon>Rubrobacteraceae</taxon>
        <taxon>Rubrobacter</taxon>
    </lineage>
</organism>
<evidence type="ECO:0000256" key="2">
    <source>
        <dbReference type="ARBA" id="ARBA00001936"/>
    </source>
</evidence>
<evidence type="ECO:0000256" key="10">
    <source>
        <dbReference type="ARBA" id="ARBA00022692"/>
    </source>
</evidence>
<dbReference type="InterPro" id="IPR000462">
    <property type="entry name" value="CDP-OH_P_trans"/>
</dbReference>
<reference evidence="19 20" key="1">
    <citation type="submission" date="2006-06" db="EMBL/GenBank/DDBJ databases">
        <title>Complete sequence of Rubrobacter xylanophilus DSM 9941.</title>
        <authorList>
            <consortium name="US DOE Joint Genome Institute"/>
            <person name="Copeland A."/>
            <person name="Lucas S."/>
            <person name="Lapidus A."/>
            <person name="Barry K."/>
            <person name="Detter J.C."/>
            <person name="Glavina del Rio T."/>
            <person name="Hammon N."/>
            <person name="Israni S."/>
            <person name="Dalin E."/>
            <person name="Tice H."/>
            <person name="Pitluck S."/>
            <person name="Munk A.C."/>
            <person name="Brettin T."/>
            <person name="Bruce D."/>
            <person name="Han C."/>
            <person name="Tapia R."/>
            <person name="Gilna P."/>
            <person name="Schmutz J."/>
            <person name="Larimer F."/>
            <person name="Land M."/>
            <person name="Hauser L."/>
            <person name="Kyrpides N."/>
            <person name="Lykidis A."/>
            <person name="da Costa M.S."/>
            <person name="Rainey F.A."/>
            <person name="Empadinhas N."/>
            <person name="Jolivet E."/>
            <person name="Battista J.R."/>
            <person name="Richardson P."/>
        </authorList>
    </citation>
    <scope>NUCLEOTIDE SEQUENCE [LARGE SCALE GENOMIC DNA]</scope>
    <source>
        <strain evidence="20">DSM 9941 / NBRC 16129 / PRD-1</strain>
    </source>
</reference>